<reference evidence="1" key="2">
    <citation type="submission" date="2020-09" db="EMBL/GenBank/DDBJ databases">
        <authorList>
            <person name="Sun Q."/>
            <person name="Ohkuma M."/>
        </authorList>
    </citation>
    <scope>NUCLEOTIDE SEQUENCE</scope>
    <source>
        <strain evidence="1">JCM 19596</strain>
    </source>
</reference>
<sequence>MSQDVHETAAELAADFEQSETVAIERSAVVKELKRRLDVATIDHDAVRAGFEDAGWTYGRHLYFAADAVTDRVHGVVDELRSEGRLLVTHDEVCDRVVDDEQQPRDDIKGWSRGPFAETVADAFAETAWRVDALERDGTSRRVYTLPLYAVFERNHPRGERPLSRSELFSHYLAVSVDDAIDG</sequence>
<proteinExistence type="predicted"/>
<dbReference type="RefSeq" id="WP_188975786.1">
    <property type="nucleotide sequence ID" value="NZ_BMPG01000001.1"/>
</dbReference>
<evidence type="ECO:0000313" key="2">
    <source>
        <dbReference type="Proteomes" id="UP000607197"/>
    </source>
</evidence>
<comment type="caution">
    <text evidence="1">The sequence shown here is derived from an EMBL/GenBank/DDBJ whole genome shotgun (WGS) entry which is preliminary data.</text>
</comment>
<dbReference type="EMBL" id="BMPG01000001">
    <property type="protein sequence ID" value="GGL50960.1"/>
    <property type="molecule type" value="Genomic_DNA"/>
</dbReference>
<keyword evidence="2" id="KW-1185">Reference proteome</keyword>
<dbReference type="Proteomes" id="UP000607197">
    <property type="component" value="Unassembled WGS sequence"/>
</dbReference>
<protein>
    <submittedName>
        <fullName evidence="1">Uncharacterized protein</fullName>
    </submittedName>
</protein>
<accession>A0A830F128</accession>
<organism evidence="1 2">
    <name type="scientific">Halocalculus aciditolerans</name>
    <dbReference type="NCBI Taxonomy" id="1383812"/>
    <lineage>
        <taxon>Archaea</taxon>
        <taxon>Methanobacteriati</taxon>
        <taxon>Methanobacteriota</taxon>
        <taxon>Stenosarchaea group</taxon>
        <taxon>Halobacteria</taxon>
        <taxon>Halobacteriales</taxon>
        <taxon>Halobacteriaceae</taxon>
        <taxon>Halocalculus</taxon>
    </lineage>
</organism>
<dbReference type="OrthoDB" id="254883at2157"/>
<gene>
    <name evidence="1" type="ORF">GCM10009039_06480</name>
</gene>
<evidence type="ECO:0000313" key="1">
    <source>
        <dbReference type="EMBL" id="GGL50960.1"/>
    </source>
</evidence>
<dbReference type="AlphaFoldDB" id="A0A830F128"/>
<reference evidence="1" key="1">
    <citation type="journal article" date="2014" name="Int. J. Syst. Evol. Microbiol.">
        <title>Complete genome sequence of Corynebacterium casei LMG S-19264T (=DSM 44701T), isolated from a smear-ripened cheese.</title>
        <authorList>
            <consortium name="US DOE Joint Genome Institute (JGI-PGF)"/>
            <person name="Walter F."/>
            <person name="Albersmeier A."/>
            <person name="Kalinowski J."/>
            <person name="Ruckert C."/>
        </authorList>
    </citation>
    <scope>NUCLEOTIDE SEQUENCE</scope>
    <source>
        <strain evidence="1">JCM 19596</strain>
    </source>
</reference>
<name>A0A830F128_9EURY</name>